<dbReference type="EMBL" id="JADGMS010000010">
    <property type="protein sequence ID" value="KAF9673419.1"/>
    <property type="molecule type" value="Genomic_DNA"/>
</dbReference>
<keyword evidence="2" id="KW-0677">Repeat</keyword>
<name>A0A835JRT1_9ROSI</name>
<dbReference type="InterPro" id="IPR001611">
    <property type="entry name" value="Leu-rich_rpt"/>
</dbReference>
<dbReference type="OrthoDB" id="1668230at2759"/>
<sequence>MEMDSISNQNDDSPILSYLLSQTHPNPQQFDQNLSAQFPYLNYPKVLSTLTQSIPSSATNIFFLLKSLGPRPNPEVVSMARSNLTQMQEPGKTEIYKAVLKLEEMHEEYERQLKEVEEMLVGVYKDVVVREIESGEQVDEEVVAILKEAESGGAVERVNLSGRQLRLIPESIGRLHGLLVLNLSQNQLELNELVSNNFTARCWYASKTVSHRSKVLPDSIAGLEKLEELDVSSNLLVFLPDTIGLLRNLKFLNVSANKVKALPESIALCSSLVEIDASFNNLITLPINIGYGLVNLERLSIQLNKIRLLPPSICEMKSLRFLDVHFNELRGLPQAIGRLTNIEVLNLSSNFSDLAELPEAIGDLINLRELDISNNQIRALPNSFARLENLTKLDLNENPLSVPPREVVNKGVQAIREFMAKRWLDMVEERQTNMAEANQQAAQSGWLVWGGSLLNNFVSGVSQNVSGYLGEKSPKDPYLDQLL</sequence>
<dbReference type="PANTHER" id="PTHR48051:SF54">
    <property type="entry name" value="LEUCINE-RICH REPEAT-CONTAINING PROTEIN"/>
    <property type="match status" value="1"/>
</dbReference>
<organism evidence="5 6">
    <name type="scientific">Salix dunnii</name>
    <dbReference type="NCBI Taxonomy" id="1413687"/>
    <lineage>
        <taxon>Eukaryota</taxon>
        <taxon>Viridiplantae</taxon>
        <taxon>Streptophyta</taxon>
        <taxon>Embryophyta</taxon>
        <taxon>Tracheophyta</taxon>
        <taxon>Spermatophyta</taxon>
        <taxon>Magnoliopsida</taxon>
        <taxon>eudicotyledons</taxon>
        <taxon>Gunneridae</taxon>
        <taxon>Pentapetalae</taxon>
        <taxon>rosids</taxon>
        <taxon>fabids</taxon>
        <taxon>Malpighiales</taxon>
        <taxon>Salicaceae</taxon>
        <taxon>Saliceae</taxon>
        <taxon>Salix</taxon>
    </lineage>
</organism>
<dbReference type="InterPro" id="IPR032675">
    <property type="entry name" value="LRR_dom_sf"/>
</dbReference>
<feature type="coiled-coil region" evidence="4">
    <location>
        <begin position="92"/>
        <end position="126"/>
    </location>
</feature>
<proteinExistence type="inferred from homology"/>
<evidence type="ECO:0000256" key="4">
    <source>
        <dbReference type="SAM" id="Coils"/>
    </source>
</evidence>
<dbReference type="PROSITE" id="PS51450">
    <property type="entry name" value="LRR"/>
    <property type="match status" value="1"/>
</dbReference>
<keyword evidence="4" id="KW-0175">Coiled coil</keyword>
<dbReference type="SMART" id="SM00364">
    <property type="entry name" value="LRR_BAC"/>
    <property type="match status" value="6"/>
</dbReference>
<keyword evidence="6" id="KW-1185">Reference proteome</keyword>
<evidence type="ECO:0000256" key="2">
    <source>
        <dbReference type="ARBA" id="ARBA00022737"/>
    </source>
</evidence>
<gene>
    <name evidence="5" type="ORF">SADUNF_Sadunf10G0022300</name>
</gene>
<dbReference type="Proteomes" id="UP000657918">
    <property type="component" value="Unassembled WGS sequence"/>
</dbReference>
<evidence type="ECO:0008006" key="7">
    <source>
        <dbReference type="Google" id="ProtNLM"/>
    </source>
</evidence>
<comment type="caution">
    <text evidence="5">The sequence shown here is derived from an EMBL/GenBank/DDBJ whole genome shotgun (WGS) entry which is preliminary data.</text>
</comment>
<evidence type="ECO:0000313" key="5">
    <source>
        <dbReference type="EMBL" id="KAF9673419.1"/>
    </source>
</evidence>
<dbReference type="GO" id="GO:0005737">
    <property type="term" value="C:cytoplasm"/>
    <property type="evidence" value="ECO:0007669"/>
    <property type="project" value="TreeGrafter"/>
</dbReference>
<evidence type="ECO:0000313" key="6">
    <source>
        <dbReference type="Proteomes" id="UP000657918"/>
    </source>
</evidence>
<dbReference type="PANTHER" id="PTHR48051">
    <property type="match status" value="1"/>
</dbReference>
<accession>A0A835JRT1</accession>
<dbReference type="SUPFAM" id="SSF52058">
    <property type="entry name" value="L domain-like"/>
    <property type="match status" value="1"/>
</dbReference>
<reference evidence="5 6" key="1">
    <citation type="submission" date="2020-10" db="EMBL/GenBank/DDBJ databases">
        <title>Plant Genome Project.</title>
        <authorList>
            <person name="Zhang R.-G."/>
        </authorList>
    </citation>
    <scope>NUCLEOTIDE SEQUENCE [LARGE SCALE GENOMIC DNA]</scope>
    <source>
        <strain evidence="5">FAFU-HL-1</strain>
        <tissue evidence="5">Leaf</tissue>
    </source>
</reference>
<dbReference type="AlphaFoldDB" id="A0A835JRT1"/>
<comment type="similarity">
    <text evidence="3">Belongs to the SHOC2 family.</text>
</comment>
<dbReference type="Gene3D" id="3.80.10.10">
    <property type="entry name" value="Ribonuclease Inhibitor"/>
    <property type="match status" value="2"/>
</dbReference>
<evidence type="ECO:0000256" key="3">
    <source>
        <dbReference type="ARBA" id="ARBA00023786"/>
    </source>
</evidence>
<dbReference type="Pfam" id="PF13855">
    <property type="entry name" value="LRR_8"/>
    <property type="match status" value="1"/>
</dbReference>
<dbReference type="InterPro" id="IPR003591">
    <property type="entry name" value="Leu-rich_rpt_typical-subtyp"/>
</dbReference>
<protein>
    <recommendedName>
        <fullName evidence="7">Plant intracellular Ras-group-related LRR protein 3</fullName>
    </recommendedName>
</protein>
<evidence type="ECO:0000256" key="1">
    <source>
        <dbReference type="ARBA" id="ARBA00022614"/>
    </source>
</evidence>
<dbReference type="InterPro" id="IPR050216">
    <property type="entry name" value="LRR_domain-containing"/>
</dbReference>
<dbReference type="SMART" id="SM00369">
    <property type="entry name" value="LRR_TYP"/>
    <property type="match status" value="6"/>
</dbReference>
<keyword evidence="1" id="KW-0433">Leucine-rich repeat</keyword>